<proteinExistence type="predicted"/>
<protein>
    <submittedName>
        <fullName evidence="2">Glucose-1-phosphate thymidylyltransferase, long form</fullName>
    </submittedName>
</protein>
<keyword evidence="3" id="KW-1185">Reference proteome</keyword>
<dbReference type="STRING" id="335543.Sfum_2170"/>
<keyword evidence="1" id="KW-1133">Transmembrane helix</keyword>
<dbReference type="eggNOG" id="ENOG5031M6X">
    <property type="taxonomic scope" value="Bacteria"/>
</dbReference>
<dbReference type="InParanoid" id="A0LKA0"/>
<accession>A0LKA0</accession>
<name>A0LKA0_SYNFM</name>
<keyword evidence="1" id="KW-0472">Membrane</keyword>
<sequence length="102" mass="12049">MNDTEGTKLTRGKIGLRLLYTLLYLIILEVLKVVVQVTVLFQFVYLLITQKYSEPLKEFSNKVATYAYRIIRYATLNENEKPFPFHEFPKEVEKPDDQVLFD</sequence>
<dbReference type="OrthoDB" id="5458236at2"/>
<gene>
    <name evidence="2" type="ordered locus">Sfum_2170</name>
</gene>
<dbReference type="Proteomes" id="UP000001784">
    <property type="component" value="Chromosome"/>
</dbReference>
<dbReference type="KEGG" id="sfu:Sfum_2170"/>
<dbReference type="AlphaFoldDB" id="A0LKA0"/>
<dbReference type="EMBL" id="CP000478">
    <property type="protein sequence ID" value="ABK17852.1"/>
    <property type="molecule type" value="Genomic_DNA"/>
</dbReference>
<evidence type="ECO:0000256" key="1">
    <source>
        <dbReference type="SAM" id="Phobius"/>
    </source>
</evidence>
<keyword evidence="1" id="KW-0812">Transmembrane</keyword>
<dbReference type="RefSeq" id="WP_011699021.1">
    <property type="nucleotide sequence ID" value="NC_008554.1"/>
</dbReference>
<organism evidence="2 3">
    <name type="scientific">Syntrophobacter fumaroxidans (strain DSM 10017 / MPOB)</name>
    <dbReference type="NCBI Taxonomy" id="335543"/>
    <lineage>
        <taxon>Bacteria</taxon>
        <taxon>Pseudomonadati</taxon>
        <taxon>Thermodesulfobacteriota</taxon>
        <taxon>Syntrophobacteria</taxon>
        <taxon>Syntrophobacterales</taxon>
        <taxon>Syntrophobacteraceae</taxon>
        <taxon>Syntrophobacter</taxon>
    </lineage>
</organism>
<dbReference type="InterPro" id="IPR025498">
    <property type="entry name" value="DUF4389"/>
</dbReference>
<evidence type="ECO:0000313" key="2">
    <source>
        <dbReference type="EMBL" id="ABK17852.1"/>
    </source>
</evidence>
<keyword evidence="2" id="KW-0808">Transferase</keyword>
<feature type="transmembrane region" description="Helical" evidence="1">
    <location>
        <begin position="20"/>
        <end position="48"/>
    </location>
</feature>
<dbReference type="HOGENOM" id="CLU_147995_1_1_7"/>
<dbReference type="GO" id="GO:0016740">
    <property type="term" value="F:transferase activity"/>
    <property type="evidence" value="ECO:0007669"/>
    <property type="project" value="UniProtKB-KW"/>
</dbReference>
<evidence type="ECO:0000313" key="3">
    <source>
        <dbReference type="Proteomes" id="UP000001784"/>
    </source>
</evidence>
<dbReference type="Pfam" id="PF14333">
    <property type="entry name" value="DUF4389"/>
    <property type="match status" value="1"/>
</dbReference>
<reference evidence="2 3" key="1">
    <citation type="submission" date="2006-10" db="EMBL/GenBank/DDBJ databases">
        <title>Complete sequence of Syntrophobacter fumaroxidans MPOB.</title>
        <authorList>
            <consortium name="US DOE Joint Genome Institute"/>
            <person name="Copeland A."/>
            <person name="Lucas S."/>
            <person name="Lapidus A."/>
            <person name="Barry K."/>
            <person name="Detter J.C."/>
            <person name="Glavina del Rio T."/>
            <person name="Hammon N."/>
            <person name="Israni S."/>
            <person name="Pitluck S."/>
            <person name="Goltsman E.G."/>
            <person name="Martinez M."/>
            <person name="Schmutz J."/>
            <person name="Larimer F."/>
            <person name="Land M."/>
            <person name="Hauser L."/>
            <person name="Kyrpides N."/>
            <person name="Kim E."/>
            <person name="Boone D.R."/>
            <person name="Brockman F."/>
            <person name="Culley D."/>
            <person name="Ferry J."/>
            <person name="Gunsalus R."/>
            <person name="McInerney M.J."/>
            <person name="Morrison M."/>
            <person name="Plugge C."/>
            <person name="Rohlin L."/>
            <person name="Scholten J."/>
            <person name="Sieber J."/>
            <person name="Stams A.J.M."/>
            <person name="Worm P."/>
            <person name="Henstra A.M."/>
            <person name="Richardson P."/>
        </authorList>
    </citation>
    <scope>NUCLEOTIDE SEQUENCE [LARGE SCALE GENOMIC DNA]</scope>
    <source>
        <strain evidence="3">DSM 10017 / MPOB</strain>
    </source>
</reference>